<dbReference type="AlphaFoldDB" id="A0A7Z8Y7M4"/>
<name>A0A7Z8Y7M4_9ACTO</name>
<protein>
    <submittedName>
        <fullName evidence="1">Zn-ribbon-containing, possibly RNA-binding protein and truncated derivatives</fullName>
    </submittedName>
</protein>
<reference evidence="1 2" key="1">
    <citation type="submission" date="2018-11" db="EMBL/GenBank/DDBJ databases">
        <authorList>
            <consortium name="Pathogen Informatics"/>
        </authorList>
    </citation>
    <scope>NUCLEOTIDE SEQUENCE [LARGE SCALE GENOMIC DNA]</scope>
    <source>
        <strain evidence="1 2">NCTC10327</strain>
    </source>
</reference>
<dbReference type="InterPro" id="IPR007922">
    <property type="entry name" value="DciA-like"/>
</dbReference>
<dbReference type="PANTHER" id="PTHR36456:SF1">
    <property type="entry name" value="UPF0232 PROTEIN SCO3875"/>
    <property type="match status" value="1"/>
</dbReference>
<dbReference type="RefSeq" id="WP_185933539.1">
    <property type="nucleotide sequence ID" value="NZ_UYIO01000001.1"/>
</dbReference>
<evidence type="ECO:0000313" key="1">
    <source>
        <dbReference type="EMBL" id="VDG75361.1"/>
    </source>
</evidence>
<dbReference type="EMBL" id="UYIO01000001">
    <property type="protein sequence ID" value="VDG75361.1"/>
    <property type="molecule type" value="Genomic_DNA"/>
</dbReference>
<dbReference type="Pfam" id="PF05258">
    <property type="entry name" value="DciA"/>
    <property type="match status" value="1"/>
</dbReference>
<dbReference type="Proteomes" id="UP000269974">
    <property type="component" value="Unassembled WGS sequence"/>
</dbReference>
<proteinExistence type="predicted"/>
<gene>
    <name evidence="1" type="ORF">NCTC10327_00085</name>
</gene>
<organism evidence="1 2">
    <name type="scientific">Actinobaculum suis</name>
    <dbReference type="NCBI Taxonomy" id="1657"/>
    <lineage>
        <taxon>Bacteria</taxon>
        <taxon>Bacillati</taxon>
        <taxon>Actinomycetota</taxon>
        <taxon>Actinomycetes</taxon>
        <taxon>Actinomycetales</taxon>
        <taxon>Actinomycetaceae</taxon>
        <taxon>Actinobaculum</taxon>
    </lineage>
</organism>
<comment type="caution">
    <text evidence="1">The sequence shown here is derived from an EMBL/GenBank/DDBJ whole genome shotgun (WGS) entry which is preliminary data.</text>
</comment>
<dbReference type="PANTHER" id="PTHR36456">
    <property type="entry name" value="UPF0232 PROTEIN SCO3875"/>
    <property type="match status" value="1"/>
</dbReference>
<sequence length="204" mass="22743">MTTNRKVEAAKIKAAQENGDILALRALDRMREDAFRRGKIRTRRPSAGYAAQKLADELNDAKPLGAEVFTPSPGVDAGSGARPSWRDPKPLRVILERTILDRGWGTRLNVASVERRWPQIVGENVARNAWVESFDEDTGTLTIRTSSTSWATQMRALLATLASRLDAELGPEIVKNIEVRGPQQRNWRHGRYSVPGRGPRDTYG</sequence>
<evidence type="ECO:0000313" key="2">
    <source>
        <dbReference type="Proteomes" id="UP000269974"/>
    </source>
</evidence>
<accession>A0A7Z8Y7M4</accession>